<evidence type="ECO:0000313" key="3">
    <source>
        <dbReference type="EMBL" id="MDT0446741.1"/>
    </source>
</evidence>
<evidence type="ECO:0000256" key="2">
    <source>
        <dbReference type="SAM" id="Phobius"/>
    </source>
</evidence>
<reference evidence="4" key="1">
    <citation type="submission" date="2023-07" db="EMBL/GenBank/DDBJ databases">
        <title>30 novel species of actinomycetes from the DSMZ collection.</title>
        <authorList>
            <person name="Nouioui I."/>
        </authorList>
    </citation>
    <scope>NUCLEOTIDE SEQUENCE [LARGE SCALE GENOMIC DNA]</scope>
    <source>
        <strain evidence="4">DSM 41886</strain>
    </source>
</reference>
<comment type="caution">
    <text evidence="3">The sequence shown here is derived from an EMBL/GenBank/DDBJ whole genome shotgun (WGS) entry which is preliminary data.</text>
</comment>
<dbReference type="Proteomes" id="UP001183615">
    <property type="component" value="Unassembled WGS sequence"/>
</dbReference>
<feature type="transmembrane region" description="Helical" evidence="2">
    <location>
        <begin position="220"/>
        <end position="238"/>
    </location>
</feature>
<feature type="transmembrane region" description="Helical" evidence="2">
    <location>
        <begin position="250"/>
        <end position="269"/>
    </location>
</feature>
<keyword evidence="2" id="KW-0812">Transmembrane</keyword>
<organism evidence="3 4">
    <name type="scientific">Streptomyces johnsoniae</name>
    <dbReference type="NCBI Taxonomy" id="3075532"/>
    <lineage>
        <taxon>Bacteria</taxon>
        <taxon>Bacillati</taxon>
        <taxon>Actinomycetota</taxon>
        <taxon>Actinomycetes</taxon>
        <taxon>Kitasatosporales</taxon>
        <taxon>Streptomycetaceae</taxon>
        <taxon>Streptomyces</taxon>
    </lineage>
</organism>
<proteinExistence type="predicted"/>
<dbReference type="EMBL" id="JAVREV010000022">
    <property type="protein sequence ID" value="MDT0446741.1"/>
    <property type="molecule type" value="Genomic_DNA"/>
</dbReference>
<accession>A0ABU2SCP7</accession>
<protein>
    <recommendedName>
        <fullName evidence="5">Secreted protein</fullName>
    </recommendedName>
</protein>
<keyword evidence="2" id="KW-1133">Transmembrane helix</keyword>
<keyword evidence="4" id="KW-1185">Reference proteome</keyword>
<feature type="transmembrane region" description="Helical" evidence="2">
    <location>
        <begin position="49"/>
        <end position="69"/>
    </location>
</feature>
<feature type="region of interest" description="Disordered" evidence="1">
    <location>
        <begin position="1"/>
        <end position="27"/>
    </location>
</feature>
<evidence type="ECO:0000256" key="1">
    <source>
        <dbReference type="SAM" id="MobiDB-lite"/>
    </source>
</evidence>
<sequence>MTHPPSAPPVAPPQPAVPAPPPAEPPRRTAFAEAVTRLRAAARTEPGRLRTIGAVVAGLLLLFGALTFYEITDRADAASTVRDSSQRLSEDASEIYRSLADANTTAAVGFLAGADEDAEVRERYERQIDHAAGLLASAAARSSQSAEAAEYIRILGLHLPEYTGLVETARTNNRQGHPLGGAYLRHADQQMHETLLRAAEDLYALETERFRSDLANARDWPWLALAAGAVALAVLGWAQRRHFLRTNRVFNRGLLAATAAAVVLLAWLAGSHTLARGALHEADRDAAQSLGVLNEAWVEALRARGDESMTLVMRGAGSEFEDSYAEHMGRLAGGEGGALDEAHGLAEDVEGRSPVEAAAGASAEWAERHEAARASEQAGEYEEAVDLVIGSEDSTGQSFDRVDASLREAVEHEQAEFTAAADDGHGAFGGLPAGAVLLALLGALGAVLGIGRRLSEYR</sequence>
<evidence type="ECO:0008006" key="5">
    <source>
        <dbReference type="Google" id="ProtNLM"/>
    </source>
</evidence>
<feature type="transmembrane region" description="Helical" evidence="2">
    <location>
        <begin position="431"/>
        <end position="451"/>
    </location>
</feature>
<evidence type="ECO:0000313" key="4">
    <source>
        <dbReference type="Proteomes" id="UP001183615"/>
    </source>
</evidence>
<dbReference type="RefSeq" id="WP_311620889.1">
    <property type="nucleotide sequence ID" value="NZ_JAVREV010000022.1"/>
</dbReference>
<name>A0ABU2SCP7_9ACTN</name>
<keyword evidence="2" id="KW-0472">Membrane</keyword>
<gene>
    <name evidence="3" type="ORF">RM779_29710</name>
</gene>
<feature type="compositionally biased region" description="Pro residues" evidence="1">
    <location>
        <begin position="1"/>
        <end position="24"/>
    </location>
</feature>